<feature type="region of interest" description="Disordered" evidence="11">
    <location>
        <begin position="452"/>
        <end position="480"/>
    </location>
</feature>
<evidence type="ECO:0000256" key="4">
    <source>
        <dbReference type="ARBA" id="ARBA00022692"/>
    </source>
</evidence>
<dbReference type="STRING" id="3088.A0A383V8D8"/>
<keyword evidence="17" id="KW-1185">Reference proteome</keyword>
<keyword evidence="4 12" id="KW-0812">Transmembrane</keyword>
<feature type="compositionally biased region" description="Polar residues" evidence="11">
    <location>
        <begin position="500"/>
        <end position="513"/>
    </location>
</feature>
<proteinExistence type="predicted"/>
<dbReference type="Pfam" id="PF03493">
    <property type="entry name" value="BK_channel_a"/>
    <property type="match status" value="1"/>
</dbReference>
<name>A0A383V8D8_TETOB</name>
<evidence type="ECO:0000256" key="7">
    <source>
        <dbReference type="ARBA" id="ARBA00022989"/>
    </source>
</evidence>
<dbReference type="Pfam" id="PF22614">
    <property type="entry name" value="Slo-like_RCK"/>
    <property type="match status" value="2"/>
</dbReference>
<keyword evidence="8" id="KW-0406">Ion transport</keyword>
<keyword evidence="2" id="KW-0813">Transport</keyword>
<dbReference type="InterPro" id="IPR003929">
    <property type="entry name" value="K_chnl_BK_asu"/>
</dbReference>
<feature type="domain" description="Ion transport" evidence="13">
    <location>
        <begin position="40"/>
        <end position="234"/>
    </location>
</feature>
<gene>
    <name evidence="16" type="ORF">BQ4739_LOCUS1746</name>
</gene>
<dbReference type="Proteomes" id="UP000256970">
    <property type="component" value="Unassembled WGS sequence"/>
</dbReference>
<dbReference type="SUPFAM" id="SSF81324">
    <property type="entry name" value="Voltage-gated potassium channels"/>
    <property type="match status" value="1"/>
</dbReference>
<dbReference type="InterPro" id="IPR005821">
    <property type="entry name" value="Ion_trans_dom"/>
</dbReference>
<feature type="transmembrane region" description="Helical" evidence="12">
    <location>
        <begin position="41"/>
        <end position="60"/>
    </location>
</feature>
<evidence type="ECO:0000256" key="6">
    <source>
        <dbReference type="ARBA" id="ARBA00022958"/>
    </source>
</evidence>
<dbReference type="PANTHER" id="PTHR10027">
    <property type="entry name" value="CALCIUM-ACTIVATED POTASSIUM CHANNEL ALPHA CHAIN"/>
    <property type="match status" value="1"/>
</dbReference>
<keyword evidence="7 12" id="KW-1133">Transmembrane helix</keyword>
<dbReference type="GO" id="GO:0005267">
    <property type="term" value="F:potassium channel activity"/>
    <property type="evidence" value="ECO:0007669"/>
    <property type="project" value="UniProtKB-KW"/>
</dbReference>
<feature type="domain" description="RCK N-terminal" evidence="15">
    <location>
        <begin position="1031"/>
        <end position="1154"/>
    </location>
</feature>
<evidence type="ECO:0000259" key="14">
    <source>
        <dbReference type="Pfam" id="PF03493"/>
    </source>
</evidence>
<feature type="region of interest" description="Disordered" evidence="11">
    <location>
        <begin position="500"/>
        <end position="532"/>
    </location>
</feature>
<accession>A0A383V8D8</accession>
<evidence type="ECO:0000256" key="5">
    <source>
        <dbReference type="ARBA" id="ARBA00022826"/>
    </source>
</evidence>
<feature type="compositionally biased region" description="Low complexity" evidence="11">
    <location>
        <begin position="456"/>
        <end position="468"/>
    </location>
</feature>
<evidence type="ECO:0000313" key="16">
    <source>
        <dbReference type="EMBL" id="SZX61233.1"/>
    </source>
</evidence>
<evidence type="ECO:0000313" key="17">
    <source>
        <dbReference type="Proteomes" id="UP000256970"/>
    </source>
</evidence>
<keyword evidence="9 12" id="KW-0472">Membrane</keyword>
<evidence type="ECO:0000259" key="15">
    <source>
        <dbReference type="Pfam" id="PF22614"/>
    </source>
</evidence>
<feature type="domain" description="Calcium-activated potassium channel BK alpha subunit" evidence="14">
    <location>
        <begin position="553"/>
        <end position="645"/>
    </location>
</feature>
<evidence type="ECO:0008006" key="18">
    <source>
        <dbReference type="Google" id="ProtNLM"/>
    </source>
</evidence>
<evidence type="ECO:0000256" key="12">
    <source>
        <dbReference type="SAM" id="Phobius"/>
    </source>
</evidence>
<keyword evidence="5" id="KW-0631">Potassium channel</keyword>
<evidence type="ECO:0000256" key="11">
    <source>
        <dbReference type="SAM" id="MobiDB-lite"/>
    </source>
</evidence>
<organism evidence="16 17">
    <name type="scientific">Tetradesmus obliquus</name>
    <name type="common">Green alga</name>
    <name type="synonym">Acutodesmus obliquus</name>
    <dbReference type="NCBI Taxonomy" id="3088"/>
    <lineage>
        <taxon>Eukaryota</taxon>
        <taxon>Viridiplantae</taxon>
        <taxon>Chlorophyta</taxon>
        <taxon>core chlorophytes</taxon>
        <taxon>Chlorophyceae</taxon>
        <taxon>CS clade</taxon>
        <taxon>Sphaeropleales</taxon>
        <taxon>Scenedesmaceae</taxon>
        <taxon>Tetradesmus</taxon>
    </lineage>
</organism>
<dbReference type="InterPro" id="IPR047871">
    <property type="entry name" value="K_chnl_Slo-like"/>
</dbReference>
<dbReference type="InterPro" id="IPR003148">
    <property type="entry name" value="RCK_N"/>
</dbReference>
<keyword evidence="10" id="KW-0407">Ion channel</keyword>
<dbReference type="Gene3D" id="3.40.50.720">
    <property type="entry name" value="NAD(P)-binding Rossmann-like Domain"/>
    <property type="match status" value="2"/>
</dbReference>
<evidence type="ECO:0000259" key="13">
    <source>
        <dbReference type="Pfam" id="PF00520"/>
    </source>
</evidence>
<dbReference type="GO" id="GO:0016020">
    <property type="term" value="C:membrane"/>
    <property type="evidence" value="ECO:0007669"/>
    <property type="project" value="UniProtKB-SubCell"/>
</dbReference>
<sequence>MKATKQPDAEYEEPAPFGTVPLSKRVHNWIERTEAGIQIDILSSLLSVLTVFTYMVETALPDYHPVYQSLRQVDLVCSCLFVLEWLFWLWLAHDRWRYVFSSQSLLDLGTTIPLFVSFAMHRDVSTSAASVVESMVRILRVLRVFRIFRLGKRLQNEIQMRLLTLIFTLLAIIVTSAGLFYEIETRFGDRYPDLTIVQALYWSVVTTTTIGYGDITPSVMASQATLILALLLTFAILPYQTSMLVTALNETSPYQTARYSHTARGRHVVFTGQFSVPSMGLLVEELYSTQDYGFPDFNLVLLSPEAPSDELKRLLKTHKQSHSMLYLQGSCMNNADLARAQVQFADAVFIMADKSPQDARQQDLQNSMACLAVGHYCLQLQRTQARYGPRPLSEQLAQLVRDMEARLRPKKSSAGLPRVCIQLLLPESQLNLDSLLARYAVAGSGTGLQPHAVSRAGAAGDTAATDTGNSPGGAAECKPGTGNELNDVLARVMLKACDKSSNSAGPATGKPTSGTAAAAETGMHAAGTGSSSGSSGVVSSRSFWQLFSSHVTVICVSEIKYSLMGQSCLACPGAVTLVNNLVHSVDSQALLHAQCEQAPLAVQEYLQGSTNELYEVATLPAHLIGEPVSLLAVYLHEVYQAVVIATAGGADAAEPESAIDPDIDTAQAASRGSSALSAGSVATAVSSAHSLVLAPLHQIVTPQTSAFVIASDLRVVLDIMDAPAEEYFTWKLAHTAAAATEVHTRVAQQHDKVALQQSVIQLCDVSFSSMGSPQGGTAASSPVKEAAQLQPEQAVDGIGLSPKQQQQQQHLGSISVPAFSVECSDISAASSVEHLRMQSPSSMRTAEPAAAAGASASVAESVCTGSLSQQERRLDAMSAVIPGRDSPAAGAGPKMRKSRRTAGDVEAGSSRMSAAAALVSTSAKSLLSIPAGLASAPGYAAAAGLDGAAGGRRRQRASRGAIQVNTRQRDFGDVALAAVQADLPELRRRLTSASRKGRALASKQLQLLYHTRSEAEAGDDLEGFLQAEVQLQGHLLVCGNGAPPSALFCLLAPLRSSSLPVVQPVVVLDSSIPLGPEWQQIARLEKVYFVQGSMHDPEALLRANAESAAGAVLLLPWGCGGASGPHCPTGDAGMADAYVMAAARHLHSLDPHMQVLCELSQCSSLVFLDPLGSLLDWRCGEAAAAAATPAFMSGGVLLPQMLDSLTCQALYSCGTPRIISQLLTQWHSQPGGSGGGVLLQLPVADFPCDTFGQLFAWLVGCGMVCCGLYRCTEVAKLNGREICYVYTNPDGDTQLHATDQAYVLVPHSSNCQAAGAGAKPARSNTPIAEPTGLVTAAPVASGAAAAAADGSMPTEAAVKQSKWAAAAAAVTAARAAASGPSGSP</sequence>
<dbReference type="Gene3D" id="1.10.287.70">
    <property type="match status" value="1"/>
</dbReference>
<evidence type="ECO:0000256" key="2">
    <source>
        <dbReference type="ARBA" id="ARBA00022448"/>
    </source>
</evidence>
<dbReference type="PANTHER" id="PTHR10027:SF10">
    <property type="entry name" value="SLOWPOKE 2, ISOFORM D"/>
    <property type="match status" value="1"/>
</dbReference>
<evidence type="ECO:0000256" key="3">
    <source>
        <dbReference type="ARBA" id="ARBA00022538"/>
    </source>
</evidence>
<keyword evidence="3" id="KW-0633">Potassium transport</keyword>
<feature type="region of interest" description="Disordered" evidence="11">
    <location>
        <begin position="882"/>
        <end position="907"/>
    </location>
</feature>
<evidence type="ECO:0000256" key="1">
    <source>
        <dbReference type="ARBA" id="ARBA00004141"/>
    </source>
</evidence>
<feature type="transmembrane region" description="Helical" evidence="12">
    <location>
        <begin position="72"/>
        <end position="91"/>
    </location>
</feature>
<dbReference type="Gene3D" id="1.20.120.350">
    <property type="entry name" value="Voltage-gated potassium channels. Chain C"/>
    <property type="match status" value="1"/>
</dbReference>
<protein>
    <recommendedName>
        <fullName evidence="18">Ion transport domain-containing protein</fullName>
    </recommendedName>
</protein>
<feature type="compositionally biased region" description="Low complexity" evidence="11">
    <location>
        <begin position="514"/>
        <end position="532"/>
    </location>
</feature>
<dbReference type="Pfam" id="PF00520">
    <property type="entry name" value="Ion_trans"/>
    <property type="match status" value="1"/>
</dbReference>
<feature type="domain" description="RCK N-terminal" evidence="15">
    <location>
        <begin position="266"/>
        <end position="377"/>
    </location>
</feature>
<evidence type="ECO:0000256" key="8">
    <source>
        <dbReference type="ARBA" id="ARBA00023065"/>
    </source>
</evidence>
<dbReference type="EMBL" id="FNXT01000131">
    <property type="protein sequence ID" value="SZX61233.1"/>
    <property type="molecule type" value="Genomic_DNA"/>
</dbReference>
<evidence type="ECO:0000256" key="10">
    <source>
        <dbReference type="ARBA" id="ARBA00023303"/>
    </source>
</evidence>
<feature type="transmembrane region" description="Helical" evidence="12">
    <location>
        <begin position="162"/>
        <end position="183"/>
    </location>
</feature>
<dbReference type="InterPro" id="IPR027359">
    <property type="entry name" value="Volt_channel_dom_sf"/>
</dbReference>
<feature type="transmembrane region" description="Helical" evidence="12">
    <location>
        <begin position="225"/>
        <end position="248"/>
    </location>
</feature>
<dbReference type="PRINTS" id="PR00169">
    <property type="entry name" value="KCHANNEL"/>
</dbReference>
<comment type="subcellular location">
    <subcellularLocation>
        <location evidence="1">Membrane</location>
        <topology evidence="1">Multi-pass membrane protein</topology>
    </subcellularLocation>
</comment>
<evidence type="ECO:0000256" key="9">
    <source>
        <dbReference type="ARBA" id="ARBA00023136"/>
    </source>
</evidence>
<reference evidence="16 17" key="1">
    <citation type="submission" date="2016-10" db="EMBL/GenBank/DDBJ databases">
        <authorList>
            <person name="Cai Z."/>
        </authorList>
    </citation>
    <scope>NUCLEOTIDE SEQUENCE [LARGE SCALE GENOMIC DNA]</scope>
</reference>
<feature type="transmembrane region" description="Helical" evidence="12">
    <location>
        <begin position="195"/>
        <end position="213"/>
    </location>
</feature>
<keyword evidence="6" id="KW-0630">Potassium</keyword>